<comment type="caution">
    <text evidence="1">The sequence shown here is derived from an EMBL/GenBank/DDBJ whole genome shotgun (WGS) entry which is preliminary data.</text>
</comment>
<keyword evidence="2" id="KW-1185">Reference proteome</keyword>
<dbReference type="EMBL" id="JANJQO010000117">
    <property type="protein sequence ID" value="KAJ2981679.1"/>
    <property type="molecule type" value="Genomic_DNA"/>
</dbReference>
<proteinExistence type="predicted"/>
<organism evidence="1 2">
    <name type="scientific">Zarea fungicola</name>
    <dbReference type="NCBI Taxonomy" id="93591"/>
    <lineage>
        <taxon>Eukaryota</taxon>
        <taxon>Fungi</taxon>
        <taxon>Dikarya</taxon>
        <taxon>Ascomycota</taxon>
        <taxon>Pezizomycotina</taxon>
        <taxon>Sordariomycetes</taxon>
        <taxon>Hypocreomycetidae</taxon>
        <taxon>Hypocreales</taxon>
        <taxon>Cordycipitaceae</taxon>
        <taxon>Zarea</taxon>
    </lineage>
</organism>
<accession>A0ACC1NRX3</accession>
<protein>
    <submittedName>
        <fullName evidence="1">Uncharacterized protein</fullName>
    </submittedName>
</protein>
<reference evidence="1" key="1">
    <citation type="submission" date="2022-08" db="EMBL/GenBank/DDBJ databases">
        <title>Genome Sequence of Lecanicillium fungicola.</title>
        <authorList>
            <person name="Buettner E."/>
        </authorList>
    </citation>
    <scope>NUCLEOTIDE SEQUENCE</scope>
    <source>
        <strain evidence="1">Babe33</strain>
    </source>
</reference>
<gene>
    <name evidence="1" type="ORF">NQ176_g1875</name>
</gene>
<name>A0ACC1NRX3_9HYPO</name>
<evidence type="ECO:0000313" key="2">
    <source>
        <dbReference type="Proteomes" id="UP001143910"/>
    </source>
</evidence>
<dbReference type="Proteomes" id="UP001143910">
    <property type="component" value="Unassembled WGS sequence"/>
</dbReference>
<evidence type="ECO:0000313" key="1">
    <source>
        <dbReference type="EMBL" id="KAJ2981679.1"/>
    </source>
</evidence>
<sequence length="1445" mass="161683">MITADDSLAALVPGYHAVGPVSQQNGAREPTVGEKEDAREMDKKLSSLSGFVTSGIQRFQQVEGFTFLSSHSLPPVLLELFSESVTAKILRVAIEGLQNNNPPAAYPEFVPQHDGATGKYVLREADFWTCGFFPGSIYQLKERAVRYPKAFPYLGHEEATLPFTVPFVRQELDVLCKAWTGPVEAMAGRTDTHDMGFIIQPSLRKDWELTGRPESLQAVLTAAQSLASRYDPNTAAIRSWDELSQQDVSISSMSDDFLVIIDSMMNLDLLFYASKHLSDPQFAEIATAHAKTVMRSHLRTEKAPGRIDKTYQLPLYSHCHVVNFDPKSGQVKERRTAQGYKADSTWARGQAWGIFGYAQTYQWTKDEEFLLTSCGMAEYFIWRMETAPACVEQPVPSQQHATAGRYVPLWDFDAPIEDESNPLRDSSAGIIAANGMLLLSQSMTALGDAALAQRYFSMAIKIVSDTLQYSLSREKAQFASRKEARETIEVKDAVQGERFDAILKNATANHNARDHHRYSDHGLVYGDYYLLEFGNQLLRMGLPHSFGENFTKLTKRKGWRHRQSLVFPNAWFPPFTVWRGGNASPSAVWKCGLMLGLLGKLSGLTLPHIYKVGHSPGDEQSAHVLPLFRTATDKMESEPLAPNSVDDRPACGACSICTYDGDREKPGLKVGAVEALRRRVDALEDAVFLNNTAKTPAVPQQGTTTNTDAVSVIREGLELLLEHLQVPMSQKTKRQEAPKTENHQAADDHGSESLYSAPAITRNKRRRVQDSAFTEQDDFVDLSTHLPPAEILNAVIDLFFSHLQPWIPIFHEKRFRRRIKNAQEGCRLEVVLQAMIVAVLKHLDCAEMTEALGNTESICEKYRKSVILTAMDGLYVENLQALVIICFEDIGSGRVSRAWPLVGSLTRTVEYLQLSVESENHEKGPALQPRPSLPRAEDWTEEEERRRVFWTIFNLDRFCSVTTGWNTSLTSNDVHRRLPADGGLWHSEEAVLTPFFGIWDRSAGDIGSLMAFPATDYNVVEPSRERNQRRAAGDGVAPTPTRKADASTLGAFAYRIEATESLSRVTTFFLQQKVNHRDRQEMGSWLMRFKELDLRLISWKMFLPQKWKDSNISRQPTVVTMDPNLTLAHITHNTSMILLHQQIAYPPVEWLDLIKLPTLSSAETCETAAAETANITQKYLDNSPHQGIVESQFAFCVFFTRATTKQTSPKDFWTLLGFLEVMSARWSGVNVGQSTRHKNSCAKYFTQLNDLYNRCKVDWIFKVDVLGYSNEIEWTGKKASSNDGPMHNLQGGAEHTASVGSADATTFNPSINTGHDDSRSSRGPQQMQQHQNNTATYGGDRALNGTLSHMPQPIHPDPPGSESQPNHLHQSQGRGMMNDENGNPNMEQRLPMMPSQPSTQTGYNTGSPDELTAVTSILLDQQYGEMERIISLNNAYFTVDVGHIQ</sequence>